<reference evidence="2" key="1">
    <citation type="submission" date="2020-01" db="EMBL/GenBank/DDBJ databases">
        <authorList>
            <person name="Meier V. D."/>
            <person name="Meier V D."/>
        </authorList>
    </citation>
    <scope>NUCLEOTIDE SEQUENCE</scope>
    <source>
        <strain evidence="2">HLG_WM_MAG_05</strain>
    </source>
</reference>
<keyword evidence="1" id="KW-1133">Transmembrane helix</keyword>
<proteinExistence type="predicted"/>
<evidence type="ECO:0000313" key="2">
    <source>
        <dbReference type="EMBL" id="CAA6825629.1"/>
    </source>
</evidence>
<name>A0A6S6UF48_9BACT</name>
<feature type="transmembrane region" description="Helical" evidence="1">
    <location>
        <begin position="306"/>
        <end position="324"/>
    </location>
</feature>
<feature type="transmembrane region" description="Helical" evidence="1">
    <location>
        <begin position="240"/>
        <end position="262"/>
    </location>
</feature>
<organism evidence="2">
    <name type="scientific">uncultured Sulfurovum sp</name>
    <dbReference type="NCBI Taxonomy" id="269237"/>
    <lineage>
        <taxon>Bacteria</taxon>
        <taxon>Pseudomonadati</taxon>
        <taxon>Campylobacterota</taxon>
        <taxon>Epsilonproteobacteria</taxon>
        <taxon>Campylobacterales</taxon>
        <taxon>Sulfurovaceae</taxon>
        <taxon>Sulfurovum</taxon>
        <taxon>environmental samples</taxon>
    </lineage>
</organism>
<keyword evidence="1" id="KW-0812">Transmembrane</keyword>
<feature type="transmembrane region" description="Helical" evidence="1">
    <location>
        <begin position="44"/>
        <end position="62"/>
    </location>
</feature>
<dbReference type="InterPro" id="IPR025291">
    <property type="entry name" value="DUF4153"/>
</dbReference>
<feature type="transmembrane region" description="Helical" evidence="1">
    <location>
        <begin position="128"/>
        <end position="149"/>
    </location>
</feature>
<evidence type="ECO:0000256" key="1">
    <source>
        <dbReference type="SAM" id="Phobius"/>
    </source>
</evidence>
<feature type="transmembrane region" description="Helical" evidence="1">
    <location>
        <begin position="74"/>
        <end position="92"/>
    </location>
</feature>
<dbReference type="AlphaFoldDB" id="A0A6S6UF48"/>
<dbReference type="EMBL" id="CACVAU010000084">
    <property type="protein sequence ID" value="CAA6825629.1"/>
    <property type="molecule type" value="Genomic_DNA"/>
</dbReference>
<sequence length="615" mass="72600">MIFNYFLYDNEIDVKLKKKGNYMSGVYEKMNNQIETFLSTLKRFPLASFSAFLITLISVILVDTDHSTNPNTAIALKIVFVATLGLVLFPALQLLTSSRLFSLFGLILLAIYYYLLPSNLESMYQNTYSNHTLLIIAFFSMIFWAPFVFKKSNNDIFWQYAQSLIFGFITALFFSIIIYLGLSGALFTIKELFQLNITSFHYGQLAIIIFGIFGMNFFLSQIPKHPLFIEVRPYSKIKHLFVKNILAPMSLIFFIILLIYTLKVLISLKWPEGTLSITIVSFSILAIVSFLFLTPYLKKSISTQRLIWFAIFFQTLILLVALWIRIEEYGITYNRYLLGMFGTWLLLMSLYFMIFGKAQQKWLFFFLTLFILISQFGDYSIENLSKKSQINKLVKLIETAHPRSEELNMKTKYEISNRLDHLENYHGIKVFEKVIPSILKKYEKAKERKEMHFYNNNLHLFSYFATNELGFQFVHKWDWEQYKRNNKQSELYYFRTRYTKNQYIDTKGYDFLVKFSFYANAKINTLQIKKTLNIQFQKYQLDIKDNNRSISSINLKPFIDNLLTKSQRELSQQQMTYIEENNQSRFKIIFQKLSIEKEKGLKSFNANILLTIKEP</sequence>
<gene>
    <name evidence="2" type="ORF">HELGO_WM7392</name>
</gene>
<feature type="transmembrane region" description="Helical" evidence="1">
    <location>
        <begin position="99"/>
        <end position="116"/>
    </location>
</feature>
<feature type="transmembrane region" description="Helical" evidence="1">
    <location>
        <begin position="274"/>
        <end position="294"/>
    </location>
</feature>
<feature type="transmembrane region" description="Helical" evidence="1">
    <location>
        <begin position="336"/>
        <end position="355"/>
    </location>
</feature>
<feature type="transmembrane region" description="Helical" evidence="1">
    <location>
        <begin position="161"/>
        <end position="182"/>
    </location>
</feature>
<accession>A0A6S6UF48</accession>
<feature type="transmembrane region" description="Helical" evidence="1">
    <location>
        <begin position="362"/>
        <end position="381"/>
    </location>
</feature>
<keyword evidence="1" id="KW-0472">Membrane</keyword>
<evidence type="ECO:0008006" key="3">
    <source>
        <dbReference type="Google" id="ProtNLM"/>
    </source>
</evidence>
<dbReference type="Pfam" id="PF13687">
    <property type="entry name" value="DUF4153"/>
    <property type="match status" value="1"/>
</dbReference>
<protein>
    <recommendedName>
        <fullName evidence="3">DUF4153 domain-containing protein</fullName>
    </recommendedName>
</protein>
<feature type="transmembrane region" description="Helical" evidence="1">
    <location>
        <begin position="202"/>
        <end position="219"/>
    </location>
</feature>